<keyword evidence="3" id="KW-1185">Reference proteome</keyword>
<feature type="domain" description="DUF6985" evidence="1">
    <location>
        <begin position="14"/>
        <end position="137"/>
    </location>
</feature>
<dbReference type="EMBL" id="CP071709">
    <property type="protein sequence ID" value="QVY62352.1"/>
    <property type="molecule type" value="Genomic_DNA"/>
</dbReference>
<reference evidence="2 3" key="1">
    <citation type="submission" date="2021-03" db="EMBL/GenBank/DDBJ databases">
        <title>The first data on the complete genome of the tetrodotoxin-producing bacterium.</title>
        <authorList>
            <person name="Melnikova D.I."/>
            <person name="Nijland R."/>
            <person name="Magarlamov T.Y."/>
        </authorList>
    </citation>
    <scope>NUCLEOTIDE SEQUENCE [LARGE SCALE GENOMIC DNA]</scope>
    <source>
        <strain evidence="2 3">1839</strain>
    </source>
</reference>
<dbReference type="Pfam" id="PF22481">
    <property type="entry name" value="DUF6985"/>
    <property type="match status" value="1"/>
</dbReference>
<gene>
    <name evidence="2" type="ORF">J1899_04420</name>
</gene>
<sequence>MIENLIKDEHGIYGNMHCKWLEQQLEVMIEKGVSIEYASLCADSLNSVDDNLLNDVCRAAIAYADDFCEMVGQEPPKVNTIREILQYIEFDTLQIDEPEDESTPVVHLGGGCDWEPEHGIELIIRNGELIYLGAYNGEWAWGNPEHYEEDYNYAYIIKDKK</sequence>
<accession>A0ABX8FEB8</accession>
<evidence type="ECO:0000313" key="3">
    <source>
        <dbReference type="Proteomes" id="UP000679247"/>
    </source>
</evidence>
<dbReference type="RefSeq" id="WP_214477842.1">
    <property type="nucleotide sequence ID" value="NZ_CP071709.1"/>
</dbReference>
<dbReference type="InterPro" id="IPR054254">
    <property type="entry name" value="DUF6985"/>
</dbReference>
<dbReference type="Proteomes" id="UP000679247">
    <property type="component" value="Chromosome"/>
</dbReference>
<proteinExistence type="predicted"/>
<evidence type="ECO:0000259" key="1">
    <source>
        <dbReference type="Pfam" id="PF22481"/>
    </source>
</evidence>
<organism evidence="2 3">
    <name type="scientific">Cytobacillus gottheilii</name>
    <dbReference type="NCBI Taxonomy" id="859144"/>
    <lineage>
        <taxon>Bacteria</taxon>
        <taxon>Bacillati</taxon>
        <taxon>Bacillota</taxon>
        <taxon>Bacilli</taxon>
        <taxon>Bacillales</taxon>
        <taxon>Bacillaceae</taxon>
        <taxon>Cytobacillus</taxon>
    </lineage>
</organism>
<evidence type="ECO:0000313" key="2">
    <source>
        <dbReference type="EMBL" id="QVY62352.1"/>
    </source>
</evidence>
<name>A0ABX8FEB8_9BACI</name>
<protein>
    <recommendedName>
        <fullName evidence="1">DUF6985 domain-containing protein</fullName>
    </recommendedName>
</protein>